<evidence type="ECO:0000313" key="2">
    <source>
        <dbReference type="EMBL" id="SEW00909.1"/>
    </source>
</evidence>
<accession>A0A1I0NI95</accession>
<evidence type="ECO:0000313" key="3">
    <source>
        <dbReference type="Proteomes" id="UP000199701"/>
    </source>
</evidence>
<organism evidence="2 3">
    <name type="scientific">[Clostridium] fimetarium</name>
    <dbReference type="NCBI Taxonomy" id="99656"/>
    <lineage>
        <taxon>Bacteria</taxon>
        <taxon>Bacillati</taxon>
        <taxon>Bacillota</taxon>
        <taxon>Clostridia</taxon>
        <taxon>Lachnospirales</taxon>
        <taxon>Lachnospiraceae</taxon>
    </lineage>
</organism>
<protein>
    <submittedName>
        <fullName evidence="2">Uncharacterized protein</fullName>
    </submittedName>
</protein>
<dbReference type="EMBL" id="FOJI01000003">
    <property type="protein sequence ID" value="SEW00909.1"/>
    <property type="molecule type" value="Genomic_DNA"/>
</dbReference>
<dbReference type="STRING" id="99656.SAMN05421659_103114"/>
<keyword evidence="1" id="KW-0472">Membrane</keyword>
<name>A0A1I0NI95_9FIRM</name>
<reference evidence="2 3" key="1">
    <citation type="submission" date="2016-10" db="EMBL/GenBank/DDBJ databases">
        <authorList>
            <person name="de Groot N.N."/>
        </authorList>
    </citation>
    <scope>NUCLEOTIDE SEQUENCE [LARGE SCALE GENOMIC DNA]</scope>
    <source>
        <strain evidence="2 3">DSM 9179</strain>
    </source>
</reference>
<gene>
    <name evidence="2" type="ORF">SAMN05421659_103114</name>
</gene>
<dbReference type="AlphaFoldDB" id="A0A1I0NI95"/>
<keyword evidence="1" id="KW-0812">Transmembrane</keyword>
<dbReference type="Proteomes" id="UP000199701">
    <property type="component" value="Unassembled WGS sequence"/>
</dbReference>
<proteinExistence type="predicted"/>
<keyword evidence="3" id="KW-1185">Reference proteome</keyword>
<sequence>MKNVFLGFGITICSIISIVIIMTLCGTNMRQNELNDAVDSALKDTVENQFDDTTYSVNSNDEFVADFIEALLIQINSDSTITVNVLGVDYEKGLLSVEVIESYKHPNGNIGAVSAMKTVIFEQDTNNSSSVTDEQVKITYLLADNIIYKEFTVKKDSDIIIPQNPSMNGKTFLQWNVNGSRYTLTDKDNHKVKATGNISLVAVFK</sequence>
<keyword evidence="1" id="KW-1133">Transmembrane helix</keyword>
<dbReference type="RefSeq" id="WP_242940963.1">
    <property type="nucleotide sequence ID" value="NZ_FOJI01000003.1"/>
</dbReference>
<evidence type="ECO:0000256" key="1">
    <source>
        <dbReference type="SAM" id="Phobius"/>
    </source>
</evidence>
<feature type="transmembrane region" description="Helical" evidence="1">
    <location>
        <begin position="6"/>
        <end position="25"/>
    </location>
</feature>